<evidence type="ECO:0000313" key="3">
    <source>
        <dbReference type="EMBL" id="CCE62395.1"/>
    </source>
</evidence>
<dbReference type="Pfam" id="PF15460">
    <property type="entry name" value="SAS4"/>
    <property type="match status" value="1"/>
</dbReference>
<dbReference type="InterPro" id="IPR029184">
    <property type="entry name" value="Sas4_dom"/>
</dbReference>
<keyword evidence="4" id="KW-1185">Reference proteome</keyword>
<dbReference type="AlphaFoldDB" id="G8BRL9"/>
<reference evidence="3 4" key="1">
    <citation type="journal article" date="2011" name="Proc. Natl. Acad. Sci. U.S.A.">
        <title>Evolutionary erosion of yeast sex chromosomes by mating-type switching accidents.</title>
        <authorList>
            <person name="Gordon J.L."/>
            <person name="Armisen D."/>
            <person name="Proux-Wera E."/>
            <person name="Oheigeartaigh S.S."/>
            <person name="Byrne K.P."/>
            <person name="Wolfe K.H."/>
        </authorList>
    </citation>
    <scope>NUCLEOTIDE SEQUENCE [LARGE SCALE GENOMIC DNA]</scope>
    <source>
        <strain evidence="4">ATCC 24235 / CBS 4417 / NBRC 1672 / NRRL Y-8282 / UCD 70-5</strain>
    </source>
</reference>
<evidence type="ECO:0000259" key="2">
    <source>
        <dbReference type="Pfam" id="PF15460"/>
    </source>
</evidence>
<feature type="region of interest" description="Disordered" evidence="1">
    <location>
        <begin position="1"/>
        <end position="21"/>
    </location>
</feature>
<dbReference type="GO" id="GO:0033255">
    <property type="term" value="C:SAS acetyltransferase complex"/>
    <property type="evidence" value="ECO:0007669"/>
    <property type="project" value="InterPro"/>
</dbReference>
<dbReference type="InterPro" id="IPR038988">
    <property type="entry name" value="Sas4"/>
</dbReference>
<protein>
    <recommendedName>
        <fullName evidence="2">Something about silencing protein 4 domain-containing protein</fullName>
    </recommendedName>
</protein>
<feature type="domain" description="Something about silencing protein 4" evidence="2">
    <location>
        <begin position="141"/>
        <end position="234"/>
    </location>
</feature>
<dbReference type="KEGG" id="tpf:TPHA_0C02420"/>
<accession>G8BRL9</accession>
<dbReference type="GeneID" id="11533664"/>
<evidence type="ECO:0000256" key="1">
    <source>
        <dbReference type="SAM" id="MobiDB-lite"/>
    </source>
</evidence>
<proteinExistence type="predicted"/>
<dbReference type="GO" id="GO:0004402">
    <property type="term" value="F:histone acetyltransferase activity"/>
    <property type="evidence" value="ECO:0007669"/>
    <property type="project" value="TreeGrafter"/>
</dbReference>
<dbReference type="STRING" id="1071381.G8BRL9"/>
<dbReference type="OrthoDB" id="1938992at2759"/>
<dbReference type="RefSeq" id="XP_003684829.1">
    <property type="nucleotide sequence ID" value="XM_003684781.1"/>
</dbReference>
<dbReference type="PANTHER" id="PTHR38422">
    <property type="entry name" value="SOMETHING ABOUT SILENCING PROTEIN 4"/>
    <property type="match status" value="1"/>
</dbReference>
<sequence length="560" mass="65262">MKSTEERMLRSKHTDNNGKEKFDFERNEFDLDINKSRKINSRVSLSNINKIYEKSKAKSMNDEVSNKRKQVMKMVLKIKDYHIEKPKGTKYSKALTGDRKSDDIQHHHKMAISCESESSLLHKTVNLSPSKKNNIIYKTVDPLADEKYKPYHKKMLRQENRMIERDASETEREADRLLLLLDKLDMIDWKITLAKVTVINNIEDAEEMNSKRVKTKELIQSMLAKYESTNLRASLFSKSTRRSVKIDSKKDWYKIYKQIDRRLLLDYHSSSDEDEDDMNIEKIREHRLKKRKQQCGGLIVVGFRVDNDVSNYKTNFRKYQIVTEPLRNPYIVRLTKQEKDIWKGKVDQLSSKFEYHKNFGKQTAIMKNKVIIQAGDNNVDQAQNILSNEYIDRLKYDNTMDDDNSSLSSACEINEEEEITLSRILEDENNNEQIKNETQSPSSTFSLQTSQKAFTLNHSDSFKTGEKIRTETSIVTNNSSNANQPLTTAFVDYEKVNNITPVIIKTIPNTNGGIKHLDSESNPNINKPETEMKNDFTNNLVYNNVTVINELRPRKNLNKL</sequence>
<evidence type="ECO:0000313" key="4">
    <source>
        <dbReference type="Proteomes" id="UP000005666"/>
    </source>
</evidence>
<gene>
    <name evidence="3" type="primary">TPHA0C02420</name>
    <name evidence="3" type="ordered locus">TPHA_0C02420</name>
</gene>
<dbReference type="EMBL" id="HE612858">
    <property type="protein sequence ID" value="CCE62395.1"/>
    <property type="molecule type" value="Genomic_DNA"/>
</dbReference>
<dbReference type="OMA" id="PYHKKML"/>
<dbReference type="HOGENOM" id="CLU_035634_0_0_1"/>
<organism evidence="3 4">
    <name type="scientific">Tetrapisispora phaffii (strain ATCC 24235 / CBS 4417 / NBRC 1672 / NRRL Y-8282 / UCD 70-5)</name>
    <name type="common">Yeast</name>
    <name type="synonym">Fabospora phaffii</name>
    <dbReference type="NCBI Taxonomy" id="1071381"/>
    <lineage>
        <taxon>Eukaryota</taxon>
        <taxon>Fungi</taxon>
        <taxon>Dikarya</taxon>
        <taxon>Ascomycota</taxon>
        <taxon>Saccharomycotina</taxon>
        <taxon>Saccharomycetes</taxon>
        <taxon>Saccharomycetales</taxon>
        <taxon>Saccharomycetaceae</taxon>
        <taxon>Tetrapisispora</taxon>
    </lineage>
</organism>
<dbReference type="PANTHER" id="PTHR38422:SF1">
    <property type="entry name" value="SOMETHING ABOUT SILENCING PROTEIN 4"/>
    <property type="match status" value="1"/>
</dbReference>
<dbReference type="eggNOG" id="ENOG502RYH0">
    <property type="taxonomic scope" value="Eukaryota"/>
</dbReference>
<name>G8BRL9_TETPH</name>
<dbReference type="Proteomes" id="UP000005666">
    <property type="component" value="Chromosome 3"/>
</dbReference>